<feature type="transmembrane region" description="Helical" evidence="2">
    <location>
        <begin position="181"/>
        <end position="200"/>
    </location>
</feature>
<accession>A0A4U2YKH3</accession>
<dbReference type="EMBL" id="SZPY01000003">
    <property type="protein sequence ID" value="TKI61254.1"/>
    <property type="molecule type" value="Genomic_DNA"/>
</dbReference>
<gene>
    <name evidence="3" type="ORF">FC770_10475</name>
</gene>
<comment type="caution">
    <text evidence="3">The sequence shown here is derived from an EMBL/GenBank/DDBJ whole genome shotgun (WGS) entry which is preliminary data.</text>
</comment>
<dbReference type="Proteomes" id="UP000307808">
    <property type="component" value="Unassembled WGS sequence"/>
</dbReference>
<evidence type="ECO:0000256" key="2">
    <source>
        <dbReference type="SAM" id="Phobius"/>
    </source>
</evidence>
<name>A0A4U2YKH3_9ACTN</name>
<evidence type="ECO:0000313" key="3">
    <source>
        <dbReference type="EMBL" id="TKI61254.1"/>
    </source>
</evidence>
<sequence length="424" mass="46253">MSVLGRKTRIDDEDLAEIVEQMGGDGVWVHPSFARAHQVTARDEARLERLVAETDSMQLRIVLVDVDFSDDRFQGDFTSLSAWVHDDLGGDAVYLGAEGGGGRLVAEEFGDAPEDLFYAADIAAQEHPDDVVAQVERTVELAESGEDLYEQWSELREESAPSSSFLDEGFGRTQAGDGPPWGGIVTVTVVLVAAVGAWVWRRGVRRGGAGTWRGAGRRSGRPFTLPPAVLRTVRAAEDRRWRQVTEAEVLALGEALGAQSPVPGREATWRQALDHYDAARSVLDRVGSPADVVGALVLARRGDSARRAALAGGRGREAWRPPLTCYFNPLHTGTVRTVTWQDGRRSVDVPACAACAPQVTQGREPEDALDFVDQGSATHYYRLDIGAWSETGYGALEPDLIGALRQGRRRRRRRHAPGSGRRPK</sequence>
<protein>
    <submittedName>
        <fullName evidence="3">Uncharacterized protein</fullName>
    </submittedName>
</protein>
<dbReference type="OrthoDB" id="3867729at2"/>
<keyword evidence="2" id="KW-1133">Transmembrane helix</keyword>
<reference evidence="3 4" key="1">
    <citation type="submission" date="2019-04" db="EMBL/GenBank/DDBJ databases">
        <authorList>
            <person name="Dong K."/>
        </authorList>
    </citation>
    <scope>NUCLEOTIDE SEQUENCE [LARGE SCALE GENOMIC DNA]</scope>
    <source>
        <strain evidence="4">dk3543</strain>
    </source>
</reference>
<dbReference type="RefSeq" id="WP_137066094.1">
    <property type="nucleotide sequence ID" value="NZ_CP040748.1"/>
</dbReference>
<feature type="compositionally biased region" description="Basic residues" evidence="1">
    <location>
        <begin position="406"/>
        <end position="424"/>
    </location>
</feature>
<keyword evidence="2" id="KW-0472">Membrane</keyword>
<keyword evidence="4" id="KW-1185">Reference proteome</keyword>
<proteinExistence type="predicted"/>
<evidence type="ECO:0000313" key="4">
    <source>
        <dbReference type="Proteomes" id="UP000307808"/>
    </source>
</evidence>
<dbReference type="AlphaFoldDB" id="A0A4U2YKH3"/>
<organism evidence="3 4">
    <name type="scientific">Nocardioides jishulii</name>
    <dbReference type="NCBI Taxonomy" id="2575440"/>
    <lineage>
        <taxon>Bacteria</taxon>
        <taxon>Bacillati</taxon>
        <taxon>Actinomycetota</taxon>
        <taxon>Actinomycetes</taxon>
        <taxon>Propionibacteriales</taxon>
        <taxon>Nocardioidaceae</taxon>
        <taxon>Nocardioides</taxon>
    </lineage>
</organism>
<keyword evidence="2" id="KW-0812">Transmembrane</keyword>
<feature type="region of interest" description="Disordered" evidence="1">
    <location>
        <begin position="405"/>
        <end position="424"/>
    </location>
</feature>
<evidence type="ECO:0000256" key="1">
    <source>
        <dbReference type="SAM" id="MobiDB-lite"/>
    </source>
</evidence>